<dbReference type="SMART" id="SM00978">
    <property type="entry name" value="Tim44"/>
    <property type="match status" value="1"/>
</dbReference>
<organism evidence="9 10">
    <name type="scientific">Pristionchus pacificus</name>
    <name type="common">Parasitic nematode worm</name>
    <dbReference type="NCBI Taxonomy" id="54126"/>
    <lineage>
        <taxon>Eukaryota</taxon>
        <taxon>Metazoa</taxon>
        <taxon>Ecdysozoa</taxon>
        <taxon>Nematoda</taxon>
        <taxon>Chromadorea</taxon>
        <taxon>Rhabditida</taxon>
        <taxon>Rhabditina</taxon>
        <taxon>Diplogasteromorpha</taxon>
        <taxon>Diplogasteroidea</taxon>
        <taxon>Neodiplogasteridae</taxon>
        <taxon>Pristionchus</taxon>
    </lineage>
</organism>
<evidence type="ECO:0000313" key="9">
    <source>
        <dbReference type="EnsemblMetazoa" id="PPA39976.1"/>
    </source>
</evidence>
<dbReference type="InterPro" id="IPR007379">
    <property type="entry name" value="Tim44-like_dom"/>
</dbReference>
<dbReference type="Pfam" id="PF04280">
    <property type="entry name" value="Tim44"/>
    <property type="match status" value="1"/>
</dbReference>
<evidence type="ECO:0000256" key="3">
    <source>
        <dbReference type="ARBA" id="ARBA00022741"/>
    </source>
</evidence>
<dbReference type="SUPFAM" id="SSF54427">
    <property type="entry name" value="NTF2-like"/>
    <property type="match status" value="1"/>
</dbReference>
<dbReference type="Pfam" id="PF00069">
    <property type="entry name" value="Pkinase"/>
    <property type="match status" value="1"/>
</dbReference>
<dbReference type="Gene3D" id="1.10.510.10">
    <property type="entry name" value="Transferase(Phosphotransferase) domain 1"/>
    <property type="match status" value="1"/>
</dbReference>
<dbReference type="EnsemblMetazoa" id="PPA39976.1">
    <property type="protein sequence ID" value="PPA39976.1"/>
    <property type="gene ID" value="WBGene00278345"/>
</dbReference>
<keyword evidence="3" id="KW-0547">Nucleotide-binding</keyword>
<comment type="subcellular location">
    <subcellularLocation>
        <location evidence="1">Mitochondrion inner membrane</location>
    </subcellularLocation>
</comment>
<evidence type="ECO:0000313" key="10">
    <source>
        <dbReference type="Proteomes" id="UP000005239"/>
    </source>
</evidence>
<dbReference type="PANTHER" id="PTHR10721">
    <property type="entry name" value="MITOCHONDRIAL IMPORT INNER MEMBRANE TRANSLOCASE SUBUNIT TIM44"/>
    <property type="match status" value="1"/>
</dbReference>
<keyword evidence="5" id="KW-0067">ATP-binding</keyword>
<dbReference type="AlphaFoldDB" id="A0A2A6CCQ9"/>
<keyword evidence="8" id="KW-0472">Membrane</keyword>
<evidence type="ECO:0000256" key="2">
    <source>
        <dbReference type="ARBA" id="ARBA00009597"/>
    </source>
</evidence>
<accession>A0A8R1UT49</accession>
<dbReference type="Proteomes" id="UP000005239">
    <property type="component" value="Unassembled WGS sequence"/>
</dbReference>
<dbReference type="PROSITE" id="PS00107">
    <property type="entry name" value="PROTEIN_KINASE_ATP"/>
    <property type="match status" value="1"/>
</dbReference>
<evidence type="ECO:0000256" key="5">
    <source>
        <dbReference type="ARBA" id="ARBA00022840"/>
    </source>
</evidence>
<reference evidence="9" key="2">
    <citation type="submission" date="2022-06" db="UniProtKB">
        <authorList>
            <consortium name="EnsemblMetazoa"/>
        </authorList>
    </citation>
    <scope>IDENTIFICATION</scope>
    <source>
        <strain evidence="9">PS312</strain>
    </source>
</reference>
<dbReference type="PROSITE" id="PS50011">
    <property type="entry name" value="PROTEIN_KINASE_DOM"/>
    <property type="match status" value="1"/>
</dbReference>
<dbReference type="GO" id="GO:0005737">
    <property type="term" value="C:cytoplasm"/>
    <property type="evidence" value="ECO:0000318"/>
    <property type="project" value="GO_Central"/>
</dbReference>
<name>A0A2A6CCQ9_PRIPA</name>
<evidence type="ECO:0000256" key="7">
    <source>
        <dbReference type="ARBA" id="ARBA00023128"/>
    </source>
</evidence>
<dbReference type="PROSITE" id="PS00108">
    <property type="entry name" value="PROTEIN_KINASE_ST"/>
    <property type="match status" value="1"/>
</dbReference>
<dbReference type="GO" id="GO:0005524">
    <property type="term" value="F:ATP binding"/>
    <property type="evidence" value="ECO:0007669"/>
    <property type="project" value="UniProtKB-UniRule"/>
</dbReference>
<dbReference type="InterPro" id="IPR008271">
    <property type="entry name" value="Ser/Thr_kinase_AS"/>
</dbReference>
<dbReference type="PANTHER" id="PTHR10721:SF1">
    <property type="entry name" value="MITOCHONDRIAL IMPORT INNER MEMBRANE TRANSLOCASE SUBUNIT TIM44"/>
    <property type="match status" value="1"/>
</dbReference>
<reference evidence="10" key="1">
    <citation type="journal article" date="2008" name="Nat. Genet.">
        <title>The Pristionchus pacificus genome provides a unique perspective on nematode lifestyle and parasitism.</title>
        <authorList>
            <person name="Dieterich C."/>
            <person name="Clifton S.W."/>
            <person name="Schuster L.N."/>
            <person name="Chinwalla A."/>
            <person name="Delehaunty K."/>
            <person name="Dinkelacker I."/>
            <person name="Fulton L."/>
            <person name="Fulton R."/>
            <person name="Godfrey J."/>
            <person name="Minx P."/>
            <person name="Mitreva M."/>
            <person name="Roeseler W."/>
            <person name="Tian H."/>
            <person name="Witte H."/>
            <person name="Yang S.P."/>
            <person name="Wilson R.K."/>
            <person name="Sommer R.J."/>
        </authorList>
    </citation>
    <scope>NUCLEOTIDE SEQUENCE [LARGE SCALE GENOMIC DNA]</scope>
    <source>
        <strain evidence="10">PS312</strain>
    </source>
</reference>
<evidence type="ECO:0000256" key="6">
    <source>
        <dbReference type="ARBA" id="ARBA00022946"/>
    </source>
</evidence>
<dbReference type="SMART" id="SM00220">
    <property type="entry name" value="S_TKc"/>
    <property type="match status" value="1"/>
</dbReference>
<evidence type="ECO:0000256" key="8">
    <source>
        <dbReference type="ARBA" id="ARBA00023136"/>
    </source>
</evidence>
<dbReference type="InterPro" id="IPR017441">
    <property type="entry name" value="Protein_kinase_ATP_BS"/>
</dbReference>
<proteinExistence type="inferred from homology"/>
<keyword evidence="10" id="KW-1185">Reference proteome</keyword>
<dbReference type="InterPro" id="IPR039544">
    <property type="entry name" value="Tim44-like"/>
</dbReference>
<comment type="similarity">
    <text evidence="2">Belongs to the Tim44 family.</text>
</comment>
<keyword evidence="4" id="KW-0999">Mitochondrion inner membrane</keyword>
<dbReference type="GO" id="GO:0005634">
    <property type="term" value="C:nucleus"/>
    <property type="evidence" value="ECO:0000318"/>
    <property type="project" value="GO_Central"/>
</dbReference>
<gene>
    <name evidence="9" type="primary">WBGene00278345</name>
</gene>
<dbReference type="InterPro" id="IPR032710">
    <property type="entry name" value="NTF2-like_dom_sf"/>
</dbReference>
<dbReference type="GO" id="GO:0004674">
    <property type="term" value="F:protein serine/threonine kinase activity"/>
    <property type="evidence" value="ECO:0000318"/>
    <property type="project" value="GO_Central"/>
</dbReference>
<evidence type="ECO:0000256" key="1">
    <source>
        <dbReference type="ARBA" id="ARBA00004273"/>
    </source>
</evidence>
<dbReference type="InterPro" id="IPR011009">
    <property type="entry name" value="Kinase-like_dom_sf"/>
</dbReference>
<protein>
    <submittedName>
        <fullName evidence="9">Tin-44</fullName>
    </submittedName>
</protein>
<dbReference type="SUPFAM" id="SSF56112">
    <property type="entry name" value="Protein kinase-like (PK-like)"/>
    <property type="match status" value="1"/>
</dbReference>
<evidence type="ECO:0000256" key="4">
    <source>
        <dbReference type="ARBA" id="ARBA00022792"/>
    </source>
</evidence>
<accession>A0A2A6CCQ9</accession>
<dbReference type="GO" id="GO:0005743">
    <property type="term" value="C:mitochondrial inner membrane"/>
    <property type="evidence" value="ECO:0007669"/>
    <property type="project" value="UniProtKB-SubCell"/>
</dbReference>
<dbReference type="GO" id="GO:0007165">
    <property type="term" value="P:signal transduction"/>
    <property type="evidence" value="ECO:0000318"/>
    <property type="project" value="GO_Central"/>
</dbReference>
<sequence>MAQLQERGRDNVGPLPKVRGKAAPQYLEKGVLLNKRFRLVTYYFPKLIRAYFEDSLIGGGGFGQIYRAIDEESDKEVAVKVEVVCSEAGRMVLEQRVLASLLYCQFTPTLYASGNLGNYNYLVMEKLGPNITELRRKQPEKKLSLPVVTRVGVHITNALRELHSQGFLHRDIKPSNMCFGLNDKRYTVVLIDFGMTRQYKDVDGRPRPPRSYAAFRGTLRYVSINVHRRMEQGPCDDIMSLFYSIIELLEGELPWRLITTHEEISKAKEKVTFDQLARRAPSHFKDLYEYTTKQTSYDEMDYKFIISCLDQSDEEEPMRVVGAAVRTWRGGALHSFTRNNALNGTLASSRLFSSPPGRKGFLGNLIDNVKEEMEKNKELQKNKDELNKRMQELNDSAALKDARRKFEIVEQERLKSSEVVKQKVEKIGEEMKRMLAEIQKTETGKKLSEAGEEALKQARAAAEQVEKLAEKVGDTQVYKHVSNTMESVKKEVDSVADVRMYRRPETLKKRSDNTWGEGQTARSVAPNEFWQTGWKKFADDNAYYNRLIDWKTRFDESDGVAARIYRGLTDKITGMFSGANEVSTVLTEIAKIDSSFDKMEWLRFCEKDVIPNILEAFIRGDVEVLEDWCYERAFVALSTVLKEYEKIGFNTRDSKIIDISKVELVSGKMMEQGPVLIITFQAFMINVVKNMEGKVIEGSPDQPVRVHHVWVMCRDMEELNASTAWKLLEVHMQAGALAI</sequence>
<keyword evidence="6" id="KW-0809">Transit peptide</keyword>
<keyword evidence="7" id="KW-0496">Mitochondrion</keyword>
<dbReference type="InterPro" id="IPR000719">
    <property type="entry name" value="Prot_kinase_dom"/>
</dbReference>
<dbReference type="Gene3D" id="3.10.450.240">
    <property type="match status" value="1"/>
</dbReference>